<sequence>MLSPRIRSRLVTTRFAQRRSYPALDGVRRAHAGLATRSKPSFWQPSGIEIYTKPVHDRLQLSPPSRSLSVVDLNDPNGWTLQLLSAYRANDDEGLWKVFERLCDQDKLDVLTLADTGFFREMILSVAAGNEARLNQLVRAAQHLVEKRDFTWPHLYAQTIHILLERSMYKNVPTWHERLATTFPPDNDALGELIAHHVTDPTPDLQSVLRGIYIFYSKFSTRPYHLYDAIVPELFSSGDIELTQTWRRLLVLSNDRPLSSKSLPFLRYSSAFHRWDVTDEERGLLNGGSSRMADAEPSEQSNSRGASRYSDATVAKLFATKWMPVELVMNLARNFGISSIGPLALQSLALRQPDQESVKAILEHLKSRNMEVEPRNYSKALIDFAMRADETLLTDLLQSDIHPDVFDDMDTVEQLVSSYTTQQTYVGPDGAPSFRVLHAFRTIMKGESEIGVQDALKDAIRRTATGYRRSYTEVKTLLDLMEAREVSITQENADELLGYLLKRLPIHRPPPSHLVRNREPEVSDKDRCRRLSDIVSVGRRLLRHEVAIPIKFWKVVLAALGRWNRIEQVAQLSLEITQWYKPTSGGLIPVHPEDMPGVQNSTREACFIPSGLSLRNAQHPVRKLFDTKFQRRVVRWGFDHTVVHPQHPTSVMEADPFFIRSYDIACGVRILALLRDEGVNIDSKVVRMAVLMRMAVVDFTQRQGPSRDSHAMSPHVLKDLVDGAWGSDLLPEGEKLDAALDEVKPKVWKNYSDPRALEGQGGTHA</sequence>
<evidence type="ECO:0000313" key="2">
    <source>
        <dbReference type="EMBL" id="KAH7309442.1"/>
    </source>
</evidence>
<organism evidence="2 3">
    <name type="scientific">Stachybotrys elegans</name>
    <dbReference type="NCBI Taxonomy" id="80388"/>
    <lineage>
        <taxon>Eukaryota</taxon>
        <taxon>Fungi</taxon>
        <taxon>Dikarya</taxon>
        <taxon>Ascomycota</taxon>
        <taxon>Pezizomycotina</taxon>
        <taxon>Sordariomycetes</taxon>
        <taxon>Hypocreomycetidae</taxon>
        <taxon>Hypocreales</taxon>
        <taxon>Stachybotryaceae</taxon>
        <taxon>Stachybotrys</taxon>
    </lineage>
</organism>
<feature type="region of interest" description="Disordered" evidence="1">
    <location>
        <begin position="286"/>
        <end position="307"/>
    </location>
</feature>
<evidence type="ECO:0000313" key="3">
    <source>
        <dbReference type="Proteomes" id="UP000813444"/>
    </source>
</evidence>
<comment type="caution">
    <text evidence="2">The sequence shown here is derived from an EMBL/GenBank/DDBJ whole genome shotgun (WGS) entry which is preliminary data.</text>
</comment>
<proteinExistence type="predicted"/>
<dbReference type="AlphaFoldDB" id="A0A8K0SIX7"/>
<dbReference type="EMBL" id="JAGPNK010000013">
    <property type="protein sequence ID" value="KAH7309442.1"/>
    <property type="molecule type" value="Genomic_DNA"/>
</dbReference>
<dbReference type="OrthoDB" id="5366531at2759"/>
<evidence type="ECO:0008006" key="4">
    <source>
        <dbReference type="Google" id="ProtNLM"/>
    </source>
</evidence>
<reference evidence="2" key="1">
    <citation type="journal article" date="2021" name="Nat. Commun.">
        <title>Genetic determinants of endophytism in the Arabidopsis root mycobiome.</title>
        <authorList>
            <person name="Mesny F."/>
            <person name="Miyauchi S."/>
            <person name="Thiergart T."/>
            <person name="Pickel B."/>
            <person name="Atanasova L."/>
            <person name="Karlsson M."/>
            <person name="Huettel B."/>
            <person name="Barry K.W."/>
            <person name="Haridas S."/>
            <person name="Chen C."/>
            <person name="Bauer D."/>
            <person name="Andreopoulos W."/>
            <person name="Pangilinan J."/>
            <person name="LaButti K."/>
            <person name="Riley R."/>
            <person name="Lipzen A."/>
            <person name="Clum A."/>
            <person name="Drula E."/>
            <person name="Henrissat B."/>
            <person name="Kohler A."/>
            <person name="Grigoriev I.V."/>
            <person name="Martin F.M."/>
            <person name="Hacquard S."/>
        </authorList>
    </citation>
    <scope>NUCLEOTIDE SEQUENCE</scope>
    <source>
        <strain evidence="2">MPI-CAGE-CH-0235</strain>
    </source>
</reference>
<name>A0A8K0SIX7_9HYPO</name>
<keyword evidence="3" id="KW-1185">Reference proteome</keyword>
<protein>
    <recommendedName>
        <fullName evidence="4">Pentatricopeptide repeat domain-containing protein</fullName>
    </recommendedName>
</protein>
<gene>
    <name evidence="2" type="ORF">B0I35DRAFT_439973</name>
</gene>
<evidence type="ECO:0000256" key="1">
    <source>
        <dbReference type="SAM" id="MobiDB-lite"/>
    </source>
</evidence>
<dbReference type="Proteomes" id="UP000813444">
    <property type="component" value="Unassembled WGS sequence"/>
</dbReference>
<accession>A0A8K0SIX7</accession>